<organism evidence="1 2">
    <name type="scientific">Amanita muscaria (strain Koide BX008)</name>
    <dbReference type="NCBI Taxonomy" id="946122"/>
    <lineage>
        <taxon>Eukaryota</taxon>
        <taxon>Fungi</taxon>
        <taxon>Dikarya</taxon>
        <taxon>Basidiomycota</taxon>
        <taxon>Agaricomycotina</taxon>
        <taxon>Agaricomycetes</taxon>
        <taxon>Agaricomycetidae</taxon>
        <taxon>Agaricales</taxon>
        <taxon>Pluteineae</taxon>
        <taxon>Amanitaceae</taxon>
        <taxon>Amanita</taxon>
    </lineage>
</organism>
<dbReference type="AlphaFoldDB" id="A0A0C2ST64"/>
<name>A0A0C2ST64_AMAMK</name>
<evidence type="ECO:0000313" key="2">
    <source>
        <dbReference type="Proteomes" id="UP000054549"/>
    </source>
</evidence>
<protein>
    <submittedName>
        <fullName evidence="1">Uncharacterized protein</fullName>
    </submittedName>
</protein>
<sequence length="95" mass="10257">MATGHACTKVFARLKAAIPHTSSPCFEAVRRLEDALQKASLAQAASQEICRLCQIVPEIDGCVQSLLTLCSSEDLALPSIPVVCPHAWYSIHPIQ</sequence>
<dbReference type="EMBL" id="KN818235">
    <property type="protein sequence ID" value="KIL66540.1"/>
    <property type="molecule type" value="Genomic_DNA"/>
</dbReference>
<keyword evidence="2" id="KW-1185">Reference proteome</keyword>
<dbReference type="HOGENOM" id="CLU_2372304_0_0_1"/>
<dbReference type="InParanoid" id="A0A0C2ST64"/>
<gene>
    <name evidence="1" type="ORF">M378DRAFT_160523</name>
</gene>
<reference evidence="1 2" key="1">
    <citation type="submission" date="2014-04" db="EMBL/GenBank/DDBJ databases">
        <title>Evolutionary Origins and Diversification of the Mycorrhizal Mutualists.</title>
        <authorList>
            <consortium name="DOE Joint Genome Institute"/>
            <consortium name="Mycorrhizal Genomics Consortium"/>
            <person name="Kohler A."/>
            <person name="Kuo A."/>
            <person name="Nagy L.G."/>
            <person name="Floudas D."/>
            <person name="Copeland A."/>
            <person name="Barry K.W."/>
            <person name="Cichocki N."/>
            <person name="Veneault-Fourrey C."/>
            <person name="LaButti K."/>
            <person name="Lindquist E.A."/>
            <person name="Lipzen A."/>
            <person name="Lundell T."/>
            <person name="Morin E."/>
            <person name="Murat C."/>
            <person name="Riley R."/>
            <person name="Ohm R."/>
            <person name="Sun H."/>
            <person name="Tunlid A."/>
            <person name="Henrissat B."/>
            <person name="Grigoriev I.V."/>
            <person name="Hibbett D.S."/>
            <person name="Martin F."/>
        </authorList>
    </citation>
    <scope>NUCLEOTIDE SEQUENCE [LARGE SCALE GENOMIC DNA]</scope>
    <source>
        <strain evidence="1 2">Koide BX008</strain>
    </source>
</reference>
<evidence type="ECO:0000313" key="1">
    <source>
        <dbReference type="EMBL" id="KIL66540.1"/>
    </source>
</evidence>
<dbReference type="Proteomes" id="UP000054549">
    <property type="component" value="Unassembled WGS sequence"/>
</dbReference>
<proteinExistence type="predicted"/>
<accession>A0A0C2ST64</accession>